<sequence>MATTKRVRHVLGISGGKDSAALAIYMKNNYPELDIEYYTADTGKELEETYQLIRNLEVYLGKRIIKLKAFDDSVETPFDHKMKTLGGFLPSTKNRWCTKTLKLDVFEEFVGDDPVISYVGIRGDEDREGYISNKSTIQSIYPFRQNIWSADLVRKILDNTKINDRLAWAEENIDSEKLLRYLEVLGRPIDNIFLTDKGKLDQLINLGIEDYNKLALHVAKRENYPIGGMDGTFPLIGNNDILVLKDIFALLEDSGVGIPAYYKDIEFEVDGETATYNRSRSGCYFCFFQQKIEWVWLLEQHPELFAEASAYERGDFSWSQDESLEQLSRPERVLEIKREYIKRQKRLKNQKKFKSSKLMDILMENPEEEIGCASCFI</sequence>
<dbReference type="RefSeq" id="WP_037534193.1">
    <property type="nucleotide sequence ID" value="NZ_LR590484.1"/>
</dbReference>
<gene>
    <name evidence="1" type="ORF">NCTC11429_03821</name>
</gene>
<dbReference type="SUPFAM" id="SSF52402">
    <property type="entry name" value="Adenine nucleotide alpha hydrolases-like"/>
    <property type="match status" value="1"/>
</dbReference>
<organism evidence="1 2">
    <name type="scientific">Sphingobacterium thalpophilum</name>
    <dbReference type="NCBI Taxonomy" id="259"/>
    <lineage>
        <taxon>Bacteria</taxon>
        <taxon>Pseudomonadati</taxon>
        <taxon>Bacteroidota</taxon>
        <taxon>Sphingobacteriia</taxon>
        <taxon>Sphingobacteriales</taxon>
        <taxon>Sphingobacteriaceae</taxon>
        <taxon>Sphingobacterium</taxon>
    </lineage>
</organism>
<dbReference type="PANTHER" id="PTHR43196:SF2">
    <property type="entry name" value="PHOSPHOADENOSINE PHOSPHOSULFATE REDUCTASE"/>
    <property type="match status" value="1"/>
</dbReference>
<protein>
    <submittedName>
        <fullName evidence="1">PUA domain (Predicted RNA-binding domain)</fullName>
    </submittedName>
</protein>
<dbReference type="EMBL" id="LR590484">
    <property type="protein sequence ID" value="VTR49118.1"/>
    <property type="molecule type" value="Genomic_DNA"/>
</dbReference>
<dbReference type="AlphaFoldDB" id="A0A4V6KT19"/>
<dbReference type="InterPro" id="IPR050128">
    <property type="entry name" value="Sulfate_adenylyltrnsfr_sub2"/>
</dbReference>
<accession>A0A4V6KT19</accession>
<dbReference type="PANTHER" id="PTHR43196">
    <property type="entry name" value="SULFATE ADENYLYLTRANSFERASE SUBUNIT 2"/>
    <property type="match status" value="1"/>
</dbReference>
<dbReference type="STRING" id="1123265.GCA_000686625_05109"/>
<proteinExistence type="predicted"/>
<name>A0A4V6KT19_9SPHI</name>
<dbReference type="KEGG" id="stha:NCTC11429_03821"/>
<evidence type="ECO:0000313" key="1">
    <source>
        <dbReference type="EMBL" id="VTR49118.1"/>
    </source>
</evidence>
<reference evidence="1 2" key="1">
    <citation type="submission" date="2019-05" db="EMBL/GenBank/DDBJ databases">
        <authorList>
            <consortium name="Pathogen Informatics"/>
        </authorList>
    </citation>
    <scope>NUCLEOTIDE SEQUENCE [LARGE SCALE GENOMIC DNA]</scope>
    <source>
        <strain evidence="1 2">NCTC11429</strain>
    </source>
</reference>
<dbReference type="InterPro" id="IPR014729">
    <property type="entry name" value="Rossmann-like_a/b/a_fold"/>
</dbReference>
<dbReference type="Proteomes" id="UP000308196">
    <property type="component" value="Chromosome"/>
</dbReference>
<dbReference type="GeneID" id="78464456"/>
<evidence type="ECO:0000313" key="2">
    <source>
        <dbReference type="Proteomes" id="UP000308196"/>
    </source>
</evidence>
<dbReference type="Gene3D" id="3.40.50.620">
    <property type="entry name" value="HUPs"/>
    <property type="match status" value="1"/>
</dbReference>